<keyword evidence="1" id="KW-0732">Signal</keyword>
<proteinExistence type="predicted"/>
<sequence length="222" mass="23548">MVNTISLTLTALAALAAASASLADSTQARCDIYPKGEDHASASLDCTFSQRQGHVVISREDGVTHDLVPVDDVAGNFRDQQGNAVYRESGLGSAGLIFRLPGESVYVYWMTTAMNTDADKDSPTYPYSTDDYDATTLLPCRTGEQAGFGSCPAGIARMEGGEASITLTSPAGEEFTINFMRDYVNATGGREVKAVLEGDLWTVEINGGAEVYRVPLQAIEGG</sequence>
<evidence type="ECO:0000256" key="1">
    <source>
        <dbReference type="SAM" id="SignalP"/>
    </source>
</evidence>
<keyword evidence="3" id="KW-1185">Reference proteome</keyword>
<feature type="signal peptide" evidence="1">
    <location>
        <begin position="1"/>
        <end position="23"/>
    </location>
</feature>
<accession>A0A5B0X637</accession>
<feature type="chain" id="PRO_5022860618" evidence="1">
    <location>
        <begin position="24"/>
        <end position="222"/>
    </location>
</feature>
<name>A0A5B0X637_9GAMM</name>
<reference evidence="2 3" key="1">
    <citation type="submission" date="2019-09" db="EMBL/GenBank/DDBJ databases">
        <authorList>
            <person name="Chen X.-Y."/>
        </authorList>
    </citation>
    <scope>NUCLEOTIDE SEQUENCE [LARGE SCALE GENOMIC DNA]</scope>
    <source>
        <strain evidence="2 3">NY5</strain>
    </source>
</reference>
<evidence type="ECO:0000313" key="3">
    <source>
        <dbReference type="Proteomes" id="UP000323708"/>
    </source>
</evidence>
<protein>
    <submittedName>
        <fullName evidence="2">Uncharacterized protein</fullName>
    </submittedName>
</protein>
<comment type="caution">
    <text evidence="2">The sequence shown here is derived from an EMBL/GenBank/DDBJ whole genome shotgun (WGS) entry which is preliminary data.</text>
</comment>
<dbReference type="AlphaFoldDB" id="A0A5B0X637"/>
<evidence type="ECO:0000313" key="2">
    <source>
        <dbReference type="EMBL" id="KAA1194028.1"/>
    </source>
</evidence>
<dbReference type="EMBL" id="VTUX01000001">
    <property type="protein sequence ID" value="KAA1194028.1"/>
    <property type="molecule type" value="Genomic_DNA"/>
</dbReference>
<organism evidence="2 3">
    <name type="scientific">Pseudohalioglobus sediminis</name>
    <dbReference type="NCBI Taxonomy" id="2606449"/>
    <lineage>
        <taxon>Bacteria</taxon>
        <taxon>Pseudomonadati</taxon>
        <taxon>Pseudomonadota</taxon>
        <taxon>Gammaproteobacteria</taxon>
        <taxon>Cellvibrionales</taxon>
        <taxon>Halieaceae</taxon>
        <taxon>Pseudohalioglobus</taxon>
    </lineage>
</organism>
<dbReference type="Proteomes" id="UP000323708">
    <property type="component" value="Unassembled WGS sequence"/>
</dbReference>
<gene>
    <name evidence="2" type="ORF">F0M18_00865</name>
</gene>